<dbReference type="Proteomes" id="UP000076717">
    <property type="component" value="Unassembled WGS sequence"/>
</dbReference>
<reference evidence="3" key="2">
    <citation type="submission" date="2019-12" db="EMBL/GenBank/DDBJ databases">
        <title>Complete and Draft Genome Sequences of New Strains and Members of Some Known Species of the Genus Rathayibacter isolated from Plants.</title>
        <authorList>
            <person name="Tarlachkov S.V."/>
            <person name="Starodumova I.P."/>
            <person name="Dorofeeva L.V."/>
            <person name="Prisyazhnaya N.V."/>
            <person name="Leyn S.A."/>
            <person name="Zlamal J.E."/>
            <person name="Elane M.L."/>
            <person name="Osterman A.L."/>
            <person name="Nadler S.A."/>
            <person name="Subbotin S.A."/>
            <person name="Evtushenko L.I."/>
        </authorList>
    </citation>
    <scope>NUCLEOTIDE SEQUENCE</scope>
    <source>
        <strain evidence="3">VKM Ac-2761</strain>
    </source>
</reference>
<dbReference type="RefSeq" id="WP_068211718.1">
    <property type="nucleotide sequence ID" value="NZ_CP047186.1"/>
</dbReference>
<dbReference type="AlphaFoldDB" id="A0A166HKQ3"/>
<keyword evidence="4" id="KW-1185">Reference proteome</keyword>
<dbReference type="KEGG" id="rte:GSU10_10845"/>
<keyword evidence="1" id="KW-0732">Signal</keyword>
<reference evidence="2 4" key="1">
    <citation type="submission" date="2015-08" db="EMBL/GenBank/DDBJ databases">
        <title>Draft Genome Sequence of Rathayibacter sp. Strain VKM Ac-2596 Isolated from Leaf Gall Induced by Plant-Parasitic Nematodes.</title>
        <authorList>
            <person name="Vasilenko O.V."/>
            <person name="Starodumova I.P."/>
            <person name="Tarlachkov S.V."/>
            <person name="Dorofeeva L.V."/>
            <person name="Evtushenko L.I."/>
        </authorList>
    </citation>
    <scope>NUCLEOTIDE SEQUENCE [LARGE SCALE GENOMIC DNA]</scope>
    <source>
        <strain evidence="2 4">VKM Ac-2596</strain>
    </source>
</reference>
<name>A0A166HKQ3_9MICO</name>
<dbReference type="EMBL" id="LIIN01000073">
    <property type="protein sequence ID" value="KZX20781.1"/>
    <property type="molecule type" value="Genomic_DNA"/>
</dbReference>
<dbReference type="EMBL" id="CP047186">
    <property type="protein sequence ID" value="QHC56077.1"/>
    <property type="molecule type" value="Genomic_DNA"/>
</dbReference>
<sequence>MTRPRLTPIAVAALLAATALAGCSSEPDAERAPGDPMSSAQIMALADKEGEAGHVEQQTVLEDGAVTFDEYDGAFARLESCLTDHGFTVDGPVVSPVDGVRYEFRSDFGTRDQTAALADLDECNAVHWTSVAQAFELSQPQIMDAPLVTATADCLRTDGLTLDGEEAKVADFVSSVGEAQGKAVLDCVQQEGARLYPDLPSLSVGY</sequence>
<dbReference type="OrthoDB" id="5123114at2"/>
<reference evidence="5" key="3">
    <citation type="submission" date="2019-12" db="EMBL/GenBank/DDBJ databases">
        <title>Complete and draft genome sequences of new strains and members of some known species of the genus Rathayibacter isolated from plants.</title>
        <authorList>
            <person name="Tarlachkov S.V."/>
            <person name="Starodumova I.P."/>
            <person name="Dorofeeva L.V."/>
            <person name="Prisyazhnaya N.V."/>
            <person name="Leyn S."/>
            <person name="Zlamal J."/>
            <person name="Elan M."/>
            <person name="Osterman A.L."/>
            <person name="Nadler S."/>
            <person name="Subbotin S.A."/>
            <person name="Evtushenko L.I."/>
        </authorList>
    </citation>
    <scope>NUCLEOTIDE SEQUENCE [LARGE SCALE GENOMIC DNA]</scope>
    <source>
        <strain evidence="5">VKM Ac-2761</strain>
    </source>
</reference>
<evidence type="ECO:0000256" key="1">
    <source>
        <dbReference type="SAM" id="SignalP"/>
    </source>
</evidence>
<dbReference type="Proteomes" id="UP000465031">
    <property type="component" value="Chromosome"/>
</dbReference>
<dbReference type="PATRIC" id="fig|1671680.3.peg.2242"/>
<evidence type="ECO:0000313" key="2">
    <source>
        <dbReference type="EMBL" id="KZX20781.1"/>
    </source>
</evidence>
<protein>
    <recommendedName>
        <fullName evidence="6">Lipoprotein</fullName>
    </recommendedName>
</protein>
<proteinExistence type="predicted"/>
<accession>A0A166HKQ3</accession>
<organism evidence="2 4">
    <name type="scientific">Rathayibacter tanaceti</name>
    <dbReference type="NCBI Taxonomy" id="1671680"/>
    <lineage>
        <taxon>Bacteria</taxon>
        <taxon>Bacillati</taxon>
        <taxon>Actinomycetota</taxon>
        <taxon>Actinomycetes</taxon>
        <taxon>Micrococcales</taxon>
        <taxon>Microbacteriaceae</taxon>
        <taxon>Rathayibacter</taxon>
    </lineage>
</organism>
<evidence type="ECO:0008006" key="6">
    <source>
        <dbReference type="Google" id="ProtNLM"/>
    </source>
</evidence>
<evidence type="ECO:0000313" key="3">
    <source>
        <dbReference type="EMBL" id="QHC56077.1"/>
    </source>
</evidence>
<feature type="signal peptide" evidence="1">
    <location>
        <begin position="1"/>
        <end position="21"/>
    </location>
</feature>
<gene>
    <name evidence="2" type="ORF">ACH61_02106</name>
    <name evidence="3" type="ORF">GSU10_10845</name>
</gene>
<dbReference type="PROSITE" id="PS51257">
    <property type="entry name" value="PROKAR_LIPOPROTEIN"/>
    <property type="match status" value="1"/>
</dbReference>
<evidence type="ECO:0000313" key="5">
    <source>
        <dbReference type="Proteomes" id="UP000465031"/>
    </source>
</evidence>
<feature type="chain" id="PRO_5041524752" description="Lipoprotein" evidence="1">
    <location>
        <begin position="22"/>
        <end position="206"/>
    </location>
</feature>
<evidence type="ECO:0000313" key="4">
    <source>
        <dbReference type="Proteomes" id="UP000076717"/>
    </source>
</evidence>